<evidence type="ECO:0000313" key="1">
    <source>
        <dbReference type="EMBL" id="GAI63299.1"/>
    </source>
</evidence>
<accession>X1S657</accession>
<name>X1S657_9ZZZZ</name>
<gene>
    <name evidence="1" type="ORF">S12H4_10427</name>
</gene>
<organism evidence="1">
    <name type="scientific">marine sediment metagenome</name>
    <dbReference type="NCBI Taxonomy" id="412755"/>
    <lineage>
        <taxon>unclassified sequences</taxon>
        <taxon>metagenomes</taxon>
        <taxon>ecological metagenomes</taxon>
    </lineage>
</organism>
<proteinExistence type="predicted"/>
<protein>
    <submittedName>
        <fullName evidence="1">Uncharacterized protein</fullName>
    </submittedName>
</protein>
<dbReference type="Gene3D" id="1.25.40.10">
    <property type="entry name" value="Tetratricopeptide repeat domain"/>
    <property type="match status" value="1"/>
</dbReference>
<reference evidence="1" key="1">
    <citation type="journal article" date="2014" name="Front. Microbiol.">
        <title>High frequency of phylogenetically diverse reductive dehalogenase-homologous genes in deep subseafloor sedimentary metagenomes.</title>
        <authorList>
            <person name="Kawai M."/>
            <person name="Futagami T."/>
            <person name="Toyoda A."/>
            <person name="Takaki Y."/>
            <person name="Nishi S."/>
            <person name="Hori S."/>
            <person name="Arai W."/>
            <person name="Tsubouchi T."/>
            <person name="Morono Y."/>
            <person name="Uchiyama I."/>
            <person name="Ito T."/>
            <person name="Fujiyama A."/>
            <person name="Inagaki F."/>
            <person name="Takami H."/>
        </authorList>
    </citation>
    <scope>NUCLEOTIDE SEQUENCE</scope>
    <source>
        <strain evidence="1">Expedition CK06-06</strain>
    </source>
</reference>
<dbReference type="SUPFAM" id="SSF48452">
    <property type="entry name" value="TPR-like"/>
    <property type="match status" value="1"/>
</dbReference>
<dbReference type="AlphaFoldDB" id="X1S657"/>
<dbReference type="EMBL" id="BARW01004457">
    <property type="protein sequence ID" value="GAI63299.1"/>
    <property type="molecule type" value="Genomic_DNA"/>
</dbReference>
<sequence length="96" mass="11271">MPDINEQKREANSLRKLGQIEEALPLYRELWENTGDEFDGAGLLHCLRKMKLFDEAIPLADDLLNKYPDFEWIRNESIWAYIQGALNSGRQNYRVD</sequence>
<comment type="caution">
    <text evidence="1">The sequence shown here is derived from an EMBL/GenBank/DDBJ whole genome shotgun (WGS) entry which is preliminary data.</text>
</comment>
<dbReference type="InterPro" id="IPR011990">
    <property type="entry name" value="TPR-like_helical_dom_sf"/>
</dbReference>